<keyword evidence="2" id="KW-0472">Membrane</keyword>
<feature type="region of interest" description="Disordered" evidence="1">
    <location>
        <begin position="431"/>
        <end position="478"/>
    </location>
</feature>
<feature type="chain" id="PRO_5038581184" description="Fibronectin type-III domain-containing protein" evidence="3">
    <location>
        <begin position="18"/>
        <end position="531"/>
    </location>
</feature>
<dbReference type="InterPro" id="IPR050650">
    <property type="entry name" value="Type-II_Cytokine-TF_Rcpt"/>
</dbReference>
<feature type="transmembrane region" description="Helical" evidence="2">
    <location>
        <begin position="221"/>
        <end position="245"/>
    </location>
</feature>
<proteinExistence type="predicted"/>
<dbReference type="PANTHER" id="PTHR20859:SF53">
    <property type="entry name" value="INTERLEUKIN-22 RECEPTOR SUBUNIT ALPHA-1"/>
    <property type="match status" value="1"/>
</dbReference>
<dbReference type="OrthoDB" id="9908819at2759"/>
<accession>A0A9D3PWP8</accession>
<keyword evidence="2" id="KW-0812">Transmembrane</keyword>
<feature type="compositionally biased region" description="Low complexity" evidence="1">
    <location>
        <begin position="464"/>
        <end position="475"/>
    </location>
</feature>
<name>A0A9D3PWP8_MEGAT</name>
<reference evidence="5" key="1">
    <citation type="submission" date="2021-01" db="EMBL/GenBank/DDBJ databases">
        <authorList>
            <person name="Zahm M."/>
            <person name="Roques C."/>
            <person name="Cabau C."/>
            <person name="Klopp C."/>
            <person name="Donnadieu C."/>
            <person name="Jouanno E."/>
            <person name="Lampietro C."/>
            <person name="Louis A."/>
            <person name="Herpin A."/>
            <person name="Echchiki A."/>
            <person name="Berthelot C."/>
            <person name="Parey E."/>
            <person name="Roest-Crollius H."/>
            <person name="Braasch I."/>
            <person name="Postlethwait J."/>
            <person name="Bobe J."/>
            <person name="Montfort J."/>
            <person name="Bouchez O."/>
            <person name="Begum T."/>
            <person name="Mejri S."/>
            <person name="Adams A."/>
            <person name="Chen W.-J."/>
            <person name="Guiguen Y."/>
        </authorList>
    </citation>
    <scope>NUCLEOTIDE SEQUENCE</scope>
    <source>
        <strain evidence="5">YG-15Mar2019-1</strain>
        <tissue evidence="5">Brain</tissue>
    </source>
</reference>
<dbReference type="InterPro" id="IPR013783">
    <property type="entry name" value="Ig-like_fold"/>
</dbReference>
<dbReference type="GO" id="GO:0005886">
    <property type="term" value="C:plasma membrane"/>
    <property type="evidence" value="ECO:0007669"/>
    <property type="project" value="TreeGrafter"/>
</dbReference>
<organism evidence="5 6">
    <name type="scientific">Megalops atlanticus</name>
    <name type="common">Tarpon</name>
    <name type="synonym">Clupea gigantea</name>
    <dbReference type="NCBI Taxonomy" id="7932"/>
    <lineage>
        <taxon>Eukaryota</taxon>
        <taxon>Metazoa</taxon>
        <taxon>Chordata</taxon>
        <taxon>Craniata</taxon>
        <taxon>Vertebrata</taxon>
        <taxon>Euteleostomi</taxon>
        <taxon>Actinopterygii</taxon>
        <taxon>Neopterygii</taxon>
        <taxon>Teleostei</taxon>
        <taxon>Elopiformes</taxon>
        <taxon>Megalopidae</taxon>
        <taxon>Megalops</taxon>
    </lineage>
</organism>
<dbReference type="Gene3D" id="2.60.40.10">
    <property type="entry name" value="Immunoglobulins"/>
    <property type="match status" value="1"/>
</dbReference>
<evidence type="ECO:0000256" key="1">
    <source>
        <dbReference type="SAM" id="MobiDB-lite"/>
    </source>
</evidence>
<dbReference type="SUPFAM" id="SSF49265">
    <property type="entry name" value="Fibronectin type III"/>
    <property type="match status" value="1"/>
</dbReference>
<keyword evidence="3" id="KW-0732">Signal</keyword>
<keyword evidence="2" id="KW-1133">Transmembrane helix</keyword>
<sequence length="531" mass="57791">MWLSVAVFLALFYTGHASENHPLVYFKSRNFQHVLHWERQNSSTGKPVLYSVQYVIYGHPWQEKAECQNITVLSCDLSAEMRNPHEYYYSRVTVNGTELGVTPRFRPMDDTVLGPPIVSVVAGLESLDLKVKLPTGPDNRTSLEDLITAGLQGRFIQYMARINSSDGAARENKTSSAIITFNHLKNNRKHCGTVSYTYAVRSQSEAFEFCVKTLEVSDPSVIIAGCLLGGGVLVVFLTASCFLYVKQKSRMPYSLNVPGSSITPPGMLSPRESISIIREVNPLPFLSPDKPAPTVRQAVRVPSDSPYAPQDCESWHCNSYLSQQGEVNEGSNSARSNSIQSSTNYSLVVTVQPIRDNVESHTNEGGHDPQGSAPELTDPAPISAGASVCPNMTSLWQSLGVTPAVDHALPGPLVVPRGRDGRLELSSLFSSEPEVGQDCHPSDADTGVSLPGFPGLPHRNPNTPSYCASSSAPSSGYRGNGLQGVVLLPVQEEREEREEREDTGLLACMGPEGRGEVTGIFLEGWDLQIQV</sequence>
<evidence type="ECO:0000259" key="4">
    <source>
        <dbReference type="Pfam" id="PF01108"/>
    </source>
</evidence>
<feature type="region of interest" description="Disordered" evidence="1">
    <location>
        <begin position="358"/>
        <end position="382"/>
    </location>
</feature>
<dbReference type="GO" id="GO:0004896">
    <property type="term" value="F:cytokine receptor activity"/>
    <property type="evidence" value="ECO:0007669"/>
    <property type="project" value="TreeGrafter"/>
</dbReference>
<dbReference type="PANTHER" id="PTHR20859">
    <property type="entry name" value="INTERFERON/INTERLEUKIN RECEPTOR"/>
    <property type="match status" value="1"/>
</dbReference>
<evidence type="ECO:0000256" key="2">
    <source>
        <dbReference type="SAM" id="Phobius"/>
    </source>
</evidence>
<dbReference type="InterPro" id="IPR003961">
    <property type="entry name" value="FN3_dom"/>
</dbReference>
<dbReference type="Proteomes" id="UP001046870">
    <property type="component" value="Chromosome 10"/>
</dbReference>
<feature type="signal peptide" evidence="3">
    <location>
        <begin position="1"/>
        <end position="17"/>
    </location>
</feature>
<dbReference type="InterPro" id="IPR036116">
    <property type="entry name" value="FN3_sf"/>
</dbReference>
<evidence type="ECO:0000256" key="3">
    <source>
        <dbReference type="SAM" id="SignalP"/>
    </source>
</evidence>
<dbReference type="Pfam" id="PF01108">
    <property type="entry name" value="Tissue_fac"/>
    <property type="match status" value="1"/>
</dbReference>
<protein>
    <recommendedName>
        <fullName evidence="4">Fibronectin type-III domain-containing protein</fullName>
    </recommendedName>
</protein>
<evidence type="ECO:0000313" key="6">
    <source>
        <dbReference type="Proteomes" id="UP001046870"/>
    </source>
</evidence>
<dbReference type="EMBL" id="JAFDVH010000010">
    <property type="protein sequence ID" value="KAG7469063.1"/>
    <property type="molecule type" value="Genomic_DNA"/>
</dbReference>
<feature type="compositionally biased region" description="Basic and acidic residues" evidence="1">
    <location>
        <begin position="358"/>
        <end position="367"/>
    </location>
</feature>
<dbReference type="AlphaFoldDB" id="A0A9D3PWP8"/>
<feature type="domain" description="Fibronectin type-III" evidence="4">
    <location>
        <begin position="2"/>
        <end position="93"/>
    </location>
</feature>
<gene>
    <name evidence="5" type="ORF">MATL_G00124830</name>
</gene>
<evidence type="ECO:0000313" key="5">
    <source>
        <dbReference type="EMBL" id="KAG7469063.1"/>
    </source>
</evidence>
<keyword evidence="6" id="KW-1185">Reference proteome</keyword>
<comment type="caution">
    <text evidence="5">The sequence shown here is derived from an EMBL/GenBank/DDBJ whole genome shotgun (WGS) entry which is preliminary data.</text>
</comment>